<evidence type="ECO:0000313" key="1">
    <source>
        <dbReference type="EMBL" id="PPE73817.1"/>
    </source>
</evidence>
<dbReference type="OrthoDB" id="5946591at2"/>
<proteinExistence type="predicted"/>
<evidence type="ECO:0000313" key="2">
    <source>
        <dbReference type="Proteomes" id="UP000238220"/>
    </source>
</evidence>
<dbReference type="RefSeq" id="WP_104230332.1">
    <property type="nucleotide sequence ID" value="NZ_PSNW01000005.1"/>
</dbReference>
<comment type="caution">
    <text evidence="1">The sequence shown here is derived from an EMBL/GenBank/DDBJ whole genome shotgun (WGS) entry which is preliminary data.</text>
</comment>
<dbReference type="EMBL" id="PSNW01000005">
    <property type="protein sequence ID" value="PPE73817.1"/>
    <property type="molecule type" value="Genomic_DNA"/>
</dbReference>
<protein>
    <submittedName>
        <fullName evidence="1">Uncharacterized protein</fullName>
    </submittedName>
</protein>
<keyword evidence="2" id="KW-1185">Reference proteome</keyword>
<organism evidence="1 2">
    <name type="scientific">Solimonas fluminis</name>
    <dbReference type="NCBI Taxonomy" id="2086571"/>
    <lineage>
        <taxon>Bacteria</taxon>
        <taxon>Pseudomonadati</taxon>
        <taxon>Pseudomonadota</taxon>
        <taxon>Gammaproteobacteria</taxon>
        <taxon>Nevskiales</taxon>
        <taxon>Nevskiaceae</taxon>
        <taxon>Solimonas</taxon>
    </lineage>
</organism>
<name>A0A2S5TFW9_9GAMM</name>
<accession>A0A2S5TFW9</accession>
<gene>
    <name evidence="1" type="ORF">C3942_10440</name>
</gene>
<dbReference type="AlphaFoldDB" id="A0A2S5TFW9"/>
<dbReference type="Proteomes" id="UP000238220">
    <property type="component" value="Unassembled WGS sequence"/>
</dbReference>
<sequence>MSAQVPKARKITCIGFDWRAEVSLKETLALLRGKTREAWQYSDELTADVVVYETHNVLAQAMVRRSAAENTGRVFFPSSSEDDSVLTLRYPFGASRLVACLDSASLQLQGRVPATEQAEAPSLCQRLDDALRAPGTLAVSIRAGDQQGWLRLPERELHWSQPLGVDEIAGLLSGEVEVEALGPTEGAALRRLEAAARHPAPAEGLLWAIGIARSKGSLLPRLDIARPCRLRRWPDFGAIGRRSLDIRCASLLTQRELAPSHLAMMAGIPLGVLGNFLNACALVGVLEPGKALPAAAPAPQAHALPQESGLGSVLRRIRTALAIGQ</sequence>
<reference evidence="1 2" key="1">
    <citation type="submission" date="2018-02" db="EMBL/GenBank/DDBJ databases">
        <title>Genome sequencing of Solimonas sp. HR-BB.</title>
        <authorList>
            <person name="Lee Y."/>
            <person name="Jeon C.O."/>
        </authorList>
    </citation>
    <scope>NUCLEOTIDE SEQUENCE [LARGE SCALE GENOMIC DNA]</scope>
    <source>
        <strain evidence="1 2">HR-BB</strain>
    </source>
</reference>